<dbReference type="SUPFAM" id="SSF51905">
    <property type="entry name" value="FAD/NAD(P)-binding domain"/>
    <property type="match status" value="1"/>
</dbReference>
<gene>
    <name evidence="2" type="ORF">CSW57_11890</name>
</gene>
<dbReference type="InterPro" id="IPR051704">
    <property type="entry name" value="FAD_aromatic-hydroxylase"/>
</dbReference>
<dbReference type="RefSeq" id="WP_099382936.1">
    <property type="nucleotide sequence ID" value="NZ_PEBD01000008.1"/>
</dbReference>
<evidence type="ECO:0000259" key="1">
    <source>
        <dbReference type="Pfam" id="PF01494"/>
    </source>
</evidence>
<keyword evidence="2" id="KW-0503">Monooxygenase</keyword>
<dbReference type="PANTHER" id="PTHR46865:SF2">
    <property type="entry name" value="MONOOXYGENASE"/>
    <property type="match status" value="1"/>
</dbReference>
<dbReference type="GO" id="GO:0004497">
    <property type="term" value="F:monooxygenase activity"/>
    <property type="evidence" value="ECO:0007669"/>
    <property type="project" value="UniProtKB-KW"/>
</dbReference>
<sequence>MAVLVSGASVAGLSVAFWLEKAGHDVTVVERAPALRVAGSPIDIRGDALAVADAMGILGDIRDSRVPTSGREAFTTWVDDQGHPIAVLPNEFATDSADDVEIARDSLIGILHGAIGPNVEFVYDDSIVDVTDTGTAVDVALASGRTGAFDFVIGADGIHSTVREAVFGPETTFRRHLDTYTAFVDLPLGSGTPGESVTYNTPGRMFCITDFGSRTIGFMAARTPEVGYDNRDLGDQKRVLIDLMKGEQGWESPFLLQAVAQADRLYFDSVSQVHMPRWSSGRVVLIGDAAHAASLFSGRGTSLAMIGAHTLVSEMTKAGAAHDIAFTRYEQLLRPRVATAQEGVHEARDFMVPATESELRARNQRFAINAAR</sequence>
<dbReference type="Pfam" id="PF01494">
    <property type="entry name" value="FAD_binding_3"/>
    <property type="match status" value="1"/>
</dbReference>
<dbReference type="GO" id="GO:0071949">
    <property type="term" value="F:FAD binding"/>
    <property type="evidence" value="ECO:0007669"/>
    <property type="project" value="InterPro"/>
</dbReference>
<feature type="domain" description="FAD-binding" evidence="1">
    <location>
        <begin position="2"/>
        <end position="337"/>
    </location>
</feature>
<dbReference type="InterPro" id="IPR002938">
    <property type="entry name" value="FAD-bd"/>
</dbReference>
<dbReference type="PANTHER" id="PTHR46865">
    <property type="entry name" value="OXIDOREDUCTASE-RELATED"/>
    <property type="match status" value="1"/>
</dbReference>
<organism evidence="2 3">
    <name type="scientific">Williamsia marianensis</name>
    <dbReference type="NCBI Taxonomy" id="85044"/>
    <lineage>
        <taxon>Bacteria</taxon>
        <taxon>Bacillati</taxon>
        <taxon>Actinomycetota</taxon>
        <taxon>Actinomycetes</taxon>
        <taxon>Mycobacteriales</taxon>
        <taxon>Nocardiaceae</taxon>
        <taxon>Williamsia</taxon>
    </lineage>
</organism>
<dbReference type="Gene3D" id="3.30.9.10">
    <property type="entry name" value="D-Amino Acid Oxidase, subunit A, domain 2"/>
    <property type="match status" value="1"/>
</dbReference>
<dbReference type="InterPro" id="IPR036188">
    <property type="entry name" value="FAD/NAD-bd_sf"/>
</dbReference>
<reference evidence="2 3" key="1">
    <citation type="submission" date="2017-10" db="EMBL/GenBank/DDBJ databases">
        <title>The draft genome sequence of Williamsia sp. BULT 1.1 isolated from the semi-arid grassland soils from South Africa.</title>
        <authorList>
            <person name="Kabwe M.H."/>
            <person name="Govender N."/>
            <person name="Mutseka Lunga P."/>
            <person name="Vikram S."/>
            <person name="Makhalanyane T.P."/>
        </authorList>
    </citation>
    <scope>NUCLEOTIDE SEQUENCE [LARGE SCALE GENOMIC DNA]</scope>
    <source>
        <strain evidence="2 3">BULT 1.1</strain>
    </source>
</reference>
<protein>
    <submittedName>
        <fullName evidence="2">Monooxygenase</fullName>
    </submittedName>
</protein>
<dbReference type="EMBL" id="PEBD01000008">
    <property type="protein sequence ID" value="PHV66932.1"/>
    <property type="molecule type" value="Genomic_DNA"/>
</dbReference>
<proteinExistence type="predicted"/>
<name>A0A2G3PPD5_WILMA</name>
<comment type="caution">
    <text evidence="2">The sequence shown here is derived from an EMBL/GenBank/DDBJ whole genome shotgun (WGS) entry which is preliminary data.</text>
</comment>
<keyword evidence="2" id="KW-0560">Oxidoreductase</keyword>
<evidence type="ECO:0000313" key="2">
    <source>
        <dbReference type="EMBL" id="PHV66932.1"/>
    </source>
</evidence>
<evidence type="ECO:0000313" key="3">
    <source>
        <dbReference type="Proteomes" id="UP000225108"/>
    </source>
</evidence>
<dbReference type="Gene3D" id="3.50.50.60">
    <property type="entry name" value="FAD/NAD(P)-binding domain"/>
    <property type="match status" value="1"/>
</dbReference>
<accession>A0A2G3PPD5</accession>
<dbReference type="PRINTS" id="PR00420">
    <property type="entry name" value="RNGMNOXGNASE"/>
</dbReference>
<dbReference type="AlphaFoldDB" id="A0A2G3PPD5"/>
<dbReference type="Proteomes" id="UP000225108">
    <property type="component" value="Unassembled WGS sequence"/>
</dbReference>